<proteinExistence type="predicted"/>
<evidence type="ECO:0000313" key="1">
    <source>
        <dbReference type="EMBL" id="SDJ54328.1"/>
    </source>
</evidence>
<sequence>MNRIVLWGFSLAALVSGCGGGSDSSSLAGGSTASPSPGTVVPTAETNGSYLLTGADTTIAGIPVPPPPSDAANSTPAGIDVDRNGVRDDVDRLIATAFGSNGQAYTAMLTAAKRLQAIVAPASLDQASIQTLVDSGVSQSRCLAVTSFAGDYAAASHALQVVIGATLNTPDRIKRYQDRVSKTSAVIDIDLPGAC</sequence>
<protein>
    <recommendedName>
        <fullName evidence="3">Lipoprotein</fullName>
    </recommendedName>
</protein>
<name>A0A7Z7BLU5_9BURK</name>
<dbReference type="AlphaFoldDB" id="A0A7Z7BLU5"/>
<gene>
    <name evidence="1" type="ORF">SAMN04487926_1616</name>
</gene>
<evidence type="ECO:0000313" key="2">
    <source>
        <dbReference type="Proteomes" id="UP000198900"/>
    </source>
</evidence>
<dbReference type="PROSITE" id="PS51257">
    <property type="entry name" value="PROKAR_LIPOPROTEIN"/>
    <property type="match status" value="1"/>
</dbReference>
<dbReference type="EMBL" id="FNDI01000061">
    <property type="protein sequence ID" value="SDJ54328.1"/>
    <property type="molecule type" value="Genomic_DNA"/>
</dbReference>
<comment type="caution">
    <text evidence="1">The sequence shown here is derived from an EMBL/GenBank/DDBJ whole genome shotgun (WGS) entry which is preliminary data.</text>
</comment>
<dbReference type="Proteomes" id="UP000198900">
    <property type="component" value="Unassembled WGS sequence"/>
</dbReference>
<evidence type="ECO:0008006" key="3">
    <source>
        <dbReference type="Google" id="ProtNLM"/>
    </source>
</evidence>
<reference evidence="1" key="1">
    <citation type="submission" date="2016-10" db="EMBL/GenBank/DDBJ databases">
        <authorList>
            <person name="Varghese N."/>
            <person name="Submissions S."/>
        </authorList>
    </citation>
    <scope>NUCLEOTIDE SEQUENCE [LARGE SCALE GENOMIC DNA]</scope>
    <source>
        <strain evidence="1">YR281</strain>
    </source>
</reference>
<keyword evidence="2" id="KW-1185">Reference proteome</keyword>
<organism evidence="1 2">
    <name type="scientific">Paraburkholderia steynii</name>
    <dbReference type="NCBI Taxonomy" id="1245441"/>
    <lineage>
        <taxon>Bacteria</taxon>
        <taxon>Pseudomonadati</taxon>
        <taxon>Pseudomonadota</taxon>
        <taxon>Betaproteobacteria</taxon>
        <taxon>Burkholderiales</taxon>
        <taxon>Burkholderiaceae</taxon>
        <taxon>Paraburkholderia</taxon>
    </lineage>
</organism>
<dbReference type="RefSeq" id="WP_143036719.1">
    <property type="nucleotide sequence ID" value="NZ_FNDI01000061.1"/>
</dbReference>
<accession>A0A7Z7BLU5</accession>